<keyword evidence="4" id="KW-0274">FAD</keyword>
<keyword evidence="8" id="KW-1185">Reference proteome</keyword>
<evidence type="ECO:0000256" key="6">
    <source>
        <dbReference type="SAM" id="MobiDB-lite"/>
    </source>
</evidence>
<dbReference type="PANTHER" id="PTHR42877">
    <property type="entry name" value="L-ORNITHINE N(5)-MONOOXYGENASE-RELATED"/>
    <property type="match status" value="1"/>
</dbReference>
<name>A0A0D2GCW0_9EURO</name>
<dbReference type="EMBL" id="KN846973">
    <property type="protein sequence ID" value="KIW78548.1"/>
    <property type="molecule type" value="Genomic_DNA"/>
</dbReference>
<keyword evidence="5" id="KW-0560">Oxidoreductase</keyword>
<dbReference type="InterPro" id="IPR020946">
    <property type="entry name" value="Flavin_mOase-like"/>
</dbReference>
<accession>A0A0D2GCW0</accession>
<dbReference type="GO" id="GO:0050660">
    <property type="term" value="F:flavin adenine dinucleotide binding"/>
    <property type="evidence" value="ECO:0007669"/>
    <property type="project" value="InterPro"/>
</dbReference>
<evidence type="ECO:0008006" key="9">
    <source>
        <dbReference type="Google" id="ProtNLM"/>
    </source>
</evidence>
<dbReference type="VEuPathDB" id="FungiDB:Z517_08386"/>
<dbReference type="HOGENOM" id="CLU_006937_6_1_1"/>
<dbReference type="SUPFAM" id="SSF51905">
    <property type="entry name" value="FAD/NAD(P)-binding domain"/>
    <property type="match status" value="3"/>
</dbReference>
<dbReference type="RefSeq" id="XP_013282356.1">
    <property type="nucleotide sequence ID" value="XM_013426902.1"/>
</dbReference>
<evidence type="ECO:0000256" key="2">
    <source>
        <dbReference type="ARBA" id="ARBA00010139"/>
    </source>
</evidence>
<protein>
    <recommendedName>
        <fullName evidence="9">Sterigmatocystin biosynthesis monooxygenase stcW</fullName>
    </recommendedName>
</protein>
<comment type="cofactor">
    <cofactor evidence="1">
        <name>FAD</name>
        <dbReference type="ChEBI" id="CHEBI:57692"/>
    </cofactor>
</comment>
<keyword evidence="3" id="KW-0285">Flavoprotein</keyword>
<evidence type="ECO:0000313" key="7">
    <source>
        <dbReference type="EMBL" id="KIW78548.1"/>
    </source>
</evidence>
<evidence type="ECO:0000256" key="1">
    <source>
        <dbReference type="ARBA" id="ARBA00001974"/>
    </source>
</evidence>
<evidence type="ECO:0000256" key="3">
    <source>
        <dbReference type="ARBA" id="ARBA00022630"/>
    </source>
</evidence>
<dbReference type="Pfam" id="PF00743">
    <property type="entry name" value="FMO-like"/>
    <property type="match status" value="1"/>
</dbReference>
<proteinExistence type="inferred from homology"/>
<dbReference type="GeneID" id="25307876"/>
<sequence>MAPDIGSLSGSAVPNGGHGLTNETSKFRPELYGWPTQNERGYRILEQPFNTKRPVRVIHIGAGASGICFAKFHETMTENVTIQLYEKNSDIGGTWLENRYPGCACDIPSATYQFTWAPNPDWTHYYSTSPEIWRYFKDVVEKHHLAKYIKLDHEVIGAEWNEEEGLWHVSVRDANGQVFEDTCNVLLNGTGILNKWKWPDIQGLNSFKGTLMHSAHYTEDFDLTNRRVAVIGAGSSGIQIIAAITSQVKELYCWVRSPTWITAGFGQKFAGPDGGNFEYTEEEKEQFRKNPDKFLRYSKLIETELNQRFKYILKGTPEAVSSIEFSRKEMCQKLGGDAKLIDAIVPKDFGVGCRRPTPGPGFLEALREPHVTVFVKSIGSITEKGFIDHEGVEHEVDVIICATGFDTSFVPRFSVVANGVNIQDMWRKELLCYLSVAAPAIPNFWVAGGPYGPLGHGSILPLIETWMKYFIQCINKIQIDRIKSLTAKESLSRAFKEHADLLLQRTAWTQGCSSWFKQGKTEGPVSIFPGSRITYIEILETPRYEDYDITYMNPSNPMEILGNGFSTREFNGKDLSHYLGLIDGKDEQLDLEAEFWAVKKGTAA</sequence>
<comment type="similarity">
    <text evidence="2">Belongs to the FAD-binding monooxygenase family.</text>
</comment>
<evidence type="ECO:0000256" key="4">
    <source>
        <dbReference type="ARBA" id="ARBA00022827"/>
    </source>
</evidence>
<dbReference type="GO" id="GO:0050661">
    <property type="term" value="F:NADP binding"/>
    <property type="evidence" value="ECO:0007669"/>
    <property type="project" value="InterPro"/>
</dbReference>
<gene>
    <name evidence="7" type="ORF">Z517_08386</name>
</gene>
<dbReference type="InterPro" id="IPR036188">
    <property type="entry name" value="FAD/NAD-bd_sf"/>
</dbReference>
<evidence type="ECO:0000256" key="5">
    <source>
        <dbReference type="ARBA" id="ARBA00023002"/>
    </source>
</evidence>
<dbReference type="Proteomes" id="UP000053029">
    <property type="component" value="Unassembled WGS sequence"/>
</dbReference>
<dbReference type="AlphaFoldDB" id="A0A0D2GCW0"/>
<evidence type="ECO:0000313" key="8">
    <source>
        <dbReference type="Proteomes" id="UP000053029"/>
    </source>
</evidence>
<organism evidence="7 8">
    <name type="scientific">Fonsecaea pedrosoi CBS 271.37</name>
    <dbReference type="NCBI Taxonomy" id="1442368"/>
    <lineage>
        <taxon>Eukaryota</taxon>
        <taxon>Fungi</taxon>
        <taxon>Dikarya</taxon>
        <taxon>Ascomycota</taxon>
        <taxon>Pezizomycotina</taxon>
        <taxon>Eurotiomycetes</taxon>
        <taxon>Chaetothyriomycetidae</taxon>
        <taxon>Chaetothyriales</taxon>
        <taxon>Herpotrichiellaceae</taxon>
        <taxon>Fonsecaea</taxon>
    </lineage>
</organism>
<dbReference type="GO" id="GO:0004499">
    <property type="term" value="F:N,N-dimethylaniline monooxygenase activity"/>
    <property type="evidence" value="ECO:0007669"/>
    <property type="project" value="InterPro"/>
</dbReference>
<dbReference type="Gene3D" id="3.50.50.60">
    <property type="entry name" value="FAD/NAD(P)-binding domain"/>
    <property type="match status" value="2"/>
</dbReference>
<feature type="region of interest" description="Disordered" evidence="6">
    <location>
        <begin position="1"/>
        <end position="32"/>
    </location>
</feature>
<dbReference type="InterPro" id="IPR051209">
    <property type="entry name" value="FAD-bind_Monooxygenase_sf"/>
</dbReference>
<reference evidence="7 8" key="1">
    <citation type="submission" date="2015-01" db="EMBL/GenBank/DDBJ databases">
        <title>The Genome Sequence of Fonsecaea pedrosoi CBS 271.37.</title>
        <authorList>
            <consortium name="The Broad Institute Genomics Platform"/>
            <person name="Cuomo C."/>
            <person name="de Hoog S."/>
            <person name="Gorbushina A."/>
            <person name="Stielow B."/>
            <person name="Teixiera M."/>
            <person name="Abouelleil A."/>
            <person name="Chapman S.B."/>
            <person name="Priest M."/>
            <person name="Young S.K."/>
            <person name="Wortman J."/>
            <person name="Nusbaum C."/>
            <person name="Birren B."/>
        </authorList>
    </citation>
    <scope>NUCLEOTIDE SEQUENCE [LARGE SCALE GENOMIC DNA]</scope>
    <source>
        <strain evidence="7 8">CBS 271.37</strain>
    </source>
</reference>
<dbReference type="PANTHER" id="PTHR42877:SF7">
    <property type="entry name" value="FLAVIN-BINDING MONOOXYGENASE-RELATED"/>
    <property type="match status" value="1"/>
</dbReference>